<comment type="caution">
    <text evidence="2">The sequence shown here is derived from an EMBL/GenBank/DDBJ whole genome shotgun (WGS) entry which is preliminary data.</text>
</comment>
<sequence>LKNLPNRSTCVAKECGKTLDLSKNATFQNISTASYKWLRDRLVSAGSVFADDESAFLCKACEAKYRMDQKDIDEQNVSMFKNSLSVVSNPIVRTKKCFQVPMQVNFCCFCQVHLSNSSVVIPSVARLDLFVEHDAYVHPQQKGCFHHLKGTRLDPDIITDTSQYEPAILTSEEAADLLFQLKNEIKSKRNRSLLDNPLMDNEDLKTWTGWEKSNLLAMQRTVLDSKAMRDSQHRTISDALIMFWVKLKTNLAYGQTGTLFNYDLSAEDRGKRVAESCDAIMDVLRKYFVPNYLGFSHLTERQAFAHDTTYSKIFLEME</sequence>
<organism evidence="2 3">
    <name type="scientific">Didymodactylos carnosus</name>
    <dbReference type="NCBI Taxonomy" id="1234261"/>
    <lineage>
        <taxon>Eukaryota</taxon>
        <taxon>Metazoa</taxon>
        <taxon>Spiralia</taxon>
        <taxon>Gnathifera</taxon>
        <taxon>Rotifera</taxon>
        <taxon>Eurotatoria</taxon>
        <taxon>Bdelloidea</taxon>
        <taxon>Philodinida</taxon>
        <taxon>Philodinidae</taxon>
        <taxon>Didymodactylos</taxon>
    </lineage>
</organism>
<dbReference type="EMBL" id="CAJNOK010015494">
    <property type="protein sequence ID" value="CAF1226539.1"/>
    <property type="molecule type" value="Genomic_DNA"/>
</dbReference>
<dbReference type="Proteomes" id="UP000682733">
    <property type="component" value="Unassembled WGS sequence"/>
</dbReference>
<name>A0A8S2P4X0_9BILA</name>
<protein>
    <submittedName>
        <fullName evidence="2">Uncharacterized protein</fullName>
    </submittedName>
</protein>
<reference evidence="2" key="1">
    <citation type="submission" date="2021-02" db="EMBL/GenBank/DDBJ databases">
        <authorList>
            <person name="Nowell W R."/>
        </authorList>
    </citation>
    <scope>NUCLEOTIDE SEQUENCE</scope>
</reference>
<gene>
    <name evidence="1" type="ORF">OVA965_LOCUS25175</name>
    <name evidence="2" type="ORF">TMI583_LOCUS25900</name>
</gene>
<evidence type="ECO:0000313" key="2">
    <source>
        <dbReference type="EMBL" id="CAF4034587.1"/>
    </source>
</evidence>
<dbReference type="AlphaFoldDB" id="A0A8S2P4X0"/>
<proteinExistence type="predicted"/>
<feature type="non-terminal residue" evidence="2">
    <location>
        <position position="1"/>
    </location>
</feature>
<dbReference type="EMBL" id="CAJOBA010037036">
    <property type="protein sequence ID" value="CAF4034587.1"/>
    <property type="molecule type" value="Genomic_DNA"/>
</dbReference>
<evidence type="ECO:0000313" key="1">
    <source>
        <dbReference type="EMBL" id="CAF1226539.1"/>
    </source>
</evidence>
<accession>A0A8S2P4X0</accession>
<dbReference type="Proteomes" id="UP000677228">
    <property type="component" value="Unassembled WGS sequence"/>
</dbReference>
<evidence type="ECO:0000313" key="3">
    <source>
        <dbReference type="Proteomes" id="UP000682733"/>
    </source>
</evidence>